<sequence length="122" mass="13299">MAPASSRRAVLVYAFVLASGIWLVLSPYLLGFAWDPSAWWNALVIGSALTLIALLRFANPNRFLGLRWTTLVLALWLMLSPFVANYYDVRPAFWSAFIVGALLLLVASGEAAGRPMRATGGV</sequence>
<dbReference type="InterPro" id="IPR005530">
    <property type="entry name" value="SPW"/>
</dbReference>
<reference evidence="3 4" key="1">
    <citation type="submission" date="2018-05" db="EMBL/GenBank/DDBJ databases">
        <title>Lujinxingia marina gen. nov. sp. nov., a new facultative anaerobic member of the class Deltaproteobacteria, and proposal of Lujinxingaceae fam. nov.</title>
        <authorList>
            <person name="Li C.-M."/>
        </authorList>
    </citation>
    <scope>NUCLEOTIDE SEQUENCE [LARGE SCALE GENOMIC DNA]</scope>
    <source>
        <strain evidence="3 4">B210</strain>
    </source>
</reference>
<feature type="transmembrane region" description="Helical" evidence="1">
    <location>
        <begin position="38"/>
        <end position="58"/>
    </location>
</feature>
<dbReference type="RefSeq" id="WP_111729973.1">
    <property type="nucleotide sequence ID" value="NZ_QHKO01000004.1"/>
</dbReference>
<feature type="domain" description="SPW repeat-containing integral membrane" evidence="2">
    <location>
        <begin position="15"/>
        <end position="107"/>
    </location>
</feature>
<feature type="transmembrane region" description="Helical" evidence="1">
    <location>
        <begin position="93"/>
        <end position="113"/>
    </location>
</feature>
<keyword evidence="1" id="KW-1133">Transmembrane helix</keyword>
<dbReference type="Pfam" id="PF03779">
    <property type="entry name" value="SPW"/>
    <property type="match status" value="1"/>
</dbReference>
<dbReference type="Proteomes" id="UP000249169">
    <property type="component" value="Unassembled WGS sequence"/>
</dbReference>
<evidence type="ECO:0000313" key="3">
    <source>
        <dbReference type="EMBL" id="RAL22402.1"/>
    </source>
</evidence>
<feature type="transmembrane region" description="Helical" evidence="1">
    <location>
        <begin position="65"/>
        <end position="87"/>
    </location>
</feature>
<keyword evidence="1" id="KW-0472">Membrane</keyword>
<evidence type="ECO:0000259" key="2">
    <source>
        <dbReference type="Pfam" id="PF03779"/>
    </source>
</evidence>
<evidence type="ECO:0000256" key="1">
    <source>
        <dbReference type="SAM" id="Phobius"/>
    </source>
</evidence>
<dbReference type="OrthoDB" id="32521at2"/>
<accession>A0A328C6G8</accession>
<protein>
    <recommendedName>
        <fullName evidence="2">SPW repeat-containing integral membrane domain-containing protein</fullName>
    </recommendedName>
</protein>
<organism evidence="3 4">
    <name type="scientific">Lujinxingia litoralis</name>
    <dbReference type="NCBI Taxonomy" id="2211119"/>
    <lineage>
        <taxon>Bacteria</taxon>
        <taxon>Deltaproteobacteria</taxon>
        <taxon>Bradymonadales</taxon>
        <taxon>Lujinxingiaceae</taxon>
        <taxon>Lujinxingia</taxon>
    </lineage>
</organism>
<feature type="transmembrane region" description="Helical" evidence="1">
    <location>
        <begin position="12"/>
        <end position="32"/>
    </location>
</feature>
<comment type="caution">
    <text evidence="3">The sequence shown here is derived from an EMBL/GenBank/DDBJ whole genome shotgun (WGS) entry which is preliminary data.</text>
</comment>
<name>A0A328C6G8_9DELT</name>
<dbReference type="AlphaFoldDB" id="A0A328C6G8"/>
<keyword evidence="1" id="KW-0812">Transmembrane</keyword>
<dbReference type="EMBL" id="QHKO01000004">
    <property type="protein sequence ID" value="RAL22402.1"/>
    <property type="molecule type" value="Genomic_DNA"/>
</dbReference>
<gene>
    <name evidence="3" type="ORF">DL240_11175</name>
</gene>
<evidence type="ECO:0000313" key="4">
    <source>
        <dbReference type="Proteomes" id="UP000249169"/>
    </source>
</evidence>
<proteinExistence type="predicted"/>
<keyword evidence="4" id="KW-1185">Reference proteome</keyword>